<dbReference type="PROSITE" id="PS50222">
    <property type="entry name" value="EF_HAND_2"/>
    <property type="match status" value="1"/>
</dbReference>
<keyword evidence="11" id="KW-0406">Ion transport</keyword>
<feature type="compositionally biased region" description="Polar residues" evidence="17">
    <location>
        <begin position="162"/>
        <end position="172"/>
    </location>
</feature>
<evidence type="ECO:0000256" key="5">
    <source>
        <dbReference type="ARBA" id="ARBA00022568"/>
    </source>
</evidence>
<keyword evidence="14" id="KW-0407">Ion channel</keyword>
<feature type="transmembrane region" description="Helical" evidence="18">
    <location>
        <begin position="714"/>
        <end position="737"/>
    </location>
</feature>
<feature type="domain" description="EF-hand" evidence="19">
    <location>
        <begin position="1669"/>
        <end position="1704"/>
    </location>
</feature>
<dbReference type="PANTHER" id="PTHR45628:SF7">
    <property type="entry name" value="VOLTAGE-DEPENDENT CALCIUM CHANNEL TYPE A SUBUNIT ALPHA-1"/>
    <property type="match status" value="1"/>
</dbReference>
<feature type="transmembrane region" description="Helical" evidence="18">
    <location>
        <begin position="749"/>
        <end position="768"/>
    </location>
</feature>
<feature type="transmembrane region" description="Helical" evidence="18">
    <location>
        <begin position="1131"/>
        <end position="1152"/>
    </location>
</feature>
<comment type="similarity">
    <text evidence="15">Belongs to the calcium channel alpha-1 subunit (TC 1.A.1.11) family.</text>
</comment>
<feature type="compositionally biased region" description="Polar residues" evidence="17">
    <location>
        <begin position="50"/>
        <end position="65"/>
    </location>
</feature>
<name>A0A0H5CAU3_CYBJN</name>
<evidence type="ECO:0000256" key="2">
    <source>
        <dbReference type="ARBA" id="ARBA00022448"/>
    </source>
</evidence>
<dbReference type="Gene3D" id="1.10.238.10">
    <property type="entry name" value="EF-hand"/>
    <property type="match status" value="1"/>
</dbReference>
<comment type="subcellular location">
    <subcellularLocation>
        <location evidence="1">Cell membrane</location>
        <topology evidence="1">Multi-pass membrane protein</topology>
    </subcellularLocation>
</comment>
<feature type="region of interest" description="Disordered" evidence="17">
    <location>
        <begin position="190"/>
        <end position="213"/>
    </location>
</feature>
<dbReference type="InterPro" id="IPR002048">
    <property type="entry name" value="EF_hand_dom"/>
</dbReference>
<feature type="transmembrane region" description="Helical" evidence="18">
    <location>
        <begin position="1216"/>
        <end position="1241"/>
    </location>
</feature>
<keyword evidence="7 18" id="KW-0812">Transmembrane</keyword>
<evidence type="ECO:0000259" key="19">
    <source>
        <dbReference type="PROSITE" id="PS50222"/>
    </source>
</evidence>
<dbReference type="InterPro" id="IPR027359">
    <property type="entry name" value="Volt_channel_dom_sf"/>
</dbReference>
<feature type="transmembrane region" description="Helical" evidence="18">
    <location>
        <begin position="1502"/>
        <end position="1519"/>
    </location>
</feature>
<feature type="transmembrane region" description="Helical" evidence="18">
    <location>
        <begin position="1445"/>
        <end position="1466"/>
    </location>
</feature>
<evidence type="ECO:0000256" key="7">
    <source>
        <dbReference type="ARBA" id="ARBA00022692"/>
    </source>
</evidence>
<feature type="transmembrane region" description="Helical" evidence="18">
    <location>
        <begin position="1164"/>
        <end position="1182"/>
    </location>
</feature>
<evidence type="ECO:0000256" key="12">
    <source>
        <dbReference type="ARBA" id="ARBA00023136"/>
    </source>
</evidence>
<dbReference type="Proteomes" id="UP000038830">
    <property type="component" value="Unassembled WGS sequence"/>
</dbReference>
<feature type="region of interest" description="Disordered" evidence="17">
    <location>
        <begin position="1"/>
        <end position="95"/>
    </location>
</feature>
<keyword evidence="6" id="KW-0107">Calcium channel</keyword>
<reference evidence="21" key="1">
    <citation type="journal article" date="2015" name="J. Biotechnol.">
        <title>The structure of the Cyberlindnera jadinii genome and its relation to Candida utilis analyzed by the occurrence of single nucleotide polymorphisms.</title>
        <authorList>
            <person name="Rupp O."/>
            <person name="Brinkrolf K."/>
            <person name="Buerth C."/>
            <person name="Kunigo M."/>
            <person name="Schneider J."/>
            <person name="Jaenicke S."/>
            <person name="Goesmann A."/>
            <person name="Puehler A."/>
            <person name="Jaeger K.-E."/>
            <person name="Ernst J.F."/>
        </authorList>
    </citation>
    <scope>NUCLEOTIDE SEQUENCE [LARGE SCALE GENOMIC DNA]</scope>
    <source>
        <strain evidence="21">ATCC 18201 / CBS 1600 / BCRC 20928 / JCM 3617 / NBRC 0987 / NRRL Y-1542</strain>
    </source>
</reference>
<keyword evidence="13" id="KW-0325">Glycoprotein</keyword>
<feature type="transmembrane region" description="Helical" evidence="18">
    <location>
        <begin position="842"/>
        <end position="859"/>
    </location>
</feature>
<keyword evidence="12 18" id="KW-0472">Membrane</keyword>
<feature type="transmembrane region" description="Helical" evidence="18">
    <location>
        <begin position="880"/>
        <end position="905"/>
    </location>
</feature>
<feature type="transmembrane region" description="Helical" evidence="18">
    <location>
        <begin position="1091"/>
        <end position="1110"/>
    </location>
</feature>
<evidence type="ECO:0000256" key="18">
    <source>
        <dbReference type="SAM" id="Phobius"/>
    </source>
</evidence>
<dbReference type="EMBL" id="CDQK01000001">
    <property type="protein sequence ID" value="CEP21004.1"/>
    <property type="molecule type" value="Genomic_DNA"/>
</dbReference>
<evidence type="ECO:0000256" key="15">
    <source>
        <dbReference type="ARBA" id="ARBA00061395"/>
    </source>
</evidence>
<feature type="compositionally biased region" description="Basic and acidic residues" evidence="17">
    <location>
        <begin position="1"/>
        <end position="14"/>
    </location>
</feature>
<feature type="region of interest" description="Disordered" evidence="17">
    <location>
        <begin position="151"/>
        <end position="173"/>
    </location>
</feature>
<dbReference type="GO" id="GO:0005509">
    <property type="term" value="F:calcium ion binding"/>
    <property type="evidence" value="ECO:0007669"/>
    <property type="project" value="InterPro"/>
</dbReference>
<keyword evidence="2" id="KW-0813">Transport</keyword>
<dbReference type="PANTHER" id="PTHR45628">
    <property type="entry name" value="VOLTAGE-DEPENDENT CALCIUM CHANNEL TYPE A SUBUNIT ALPHA-1"/>
    <property type="match status" value="1"/>
</dbReference>
<feature type="region of interest" description="Disordered" evidence="17">
    <location>
        <begin position="1875"/>
        <end position="1918"/>
    </location>
</feature>
<evidence type="ECO:0000313" key="21">
    <source>
        <dbReference type="Proteomes" id="UP000038830"/>
    </source>
</evidence>
<evidence type="ECO:0000256" key="3">
    <source>
        <dbReference type="ARBA" id="ARBA00022475"/>
    </source>
</evidence>
<evidence type="ECO:0000256" key="6">
    <source>
        <dbReference type="ARBA" id="ARBA00022673"/>
    </source>
</evidence>
<evidence type="ECO:0000313" key="20">
    <source>
        <dbReference type="EMBL" id="CEP21004.1"/>
    </source>
</evidence>
<evidence type="ECO:0000256" key="4">
    <source>
        <dbReference type="ARBA" id="ARBA00022553"/>
    </source>
</evidence>
<feature type="transmembrane region" description="Helical" evidence="18">
    <location>
        <begin position="1333"/>
        <end position="1356"/>
    </location>
</feature>
<protein>
    <recommendedName>
        <fullName evidence="16">Calcium-channel protein CCH1</fullName>
    </recommendedName>
</protein>
<keyword evidence="5" id="KW-0109">Calcium transport</keyword>
<accession>A0A0H5CAU3</accession>
<dbReference type="GO" id="GO:0008331">
    <property type="term" value="F:high voltage-gated calcium channel activity"/>
    <property type="evidence" value="ECO:0007669"/>
    <property type="project" value="TreeGrafter"/>
</dbReference>
<dbReference type="FunFam" id="1.10.287.70:FF:000093">
    <property type="entry name" value="Calcium channel subunit Cch1"/>
    <property type="match status" value="1"/>
</dbReference>
<feature type="transmembrane region" description="Helical" evidence="18">
    <location>
        <begin position="774"/>
        <end position="796"/>
    </location>
</feature>
<feature type="transmembrane region" description="Helical" evidence="18">
    <location>
        <begin position="808"/>
        <end position="830"/>
    </location>
</feature>
<evidence type="ECO:0000256" key="13">
    <source>
        <dbReference type="ARBA" id="ARBA00023180"/>
    </source>
</evidence>
<evidence type="ECO:0000256" key="8">
    <source>
        <dbReference type="ARBA" id="ARBA00022837"/>
    </source>
</evidence>
<feature type="transmembrane region" description="Helical" evidence="18">
    <location>
        <begin position="1414"/>
        <end position="1433"/>
    </location>
</feature>
<gene>
    <name evidence="20" type="primary">CCH1</name>
    <name evidence="20" type="ORF">BN1211_0997</name>
</gene>
<feature type="transmembrane region" description="Helical" evidence="18">
    <location>
        <begin position="1539"/>
        <end position="1561"/>
    </location>
</feature>
<dbReference type="Gene3D" id="1.10.287.70">
    <property type="match status" value="4"/>
</dbReference>
<evidence type="ECO:0000256" key="1">
    <source>
        <dbReference type="ARBA" id="ARBA00004651"/>
    </source>
</evidence>
<feature type="transmembrane region" description="Helical" evidence="18">
    <location>
        <begin position="1478"/>
        <end position="1496"/>
    </location>
</feature>
<evidence type="ECO:0000256" key="17">
    <source>
        <dbReference type="SAM" id="MobiDB-lite"/>
    </source>
</evidence>
<dbReference type="Gene3D" id="1.20.120.350">
    <property type="entry name" value="Voltage-gated potassium channels. Chain C"/>
    <property type="match status" value="3"/>
</dbReference>
<dbReference type="InterPro" id="IPR005821">
    <property type="entry name" value="Ion_trans_dom"/>
</dbReference>
<evidence type="ECO:0000256" key="16">
    <source>
        <dbReference type="ARBA" id="ARBA00067459"/>
    </source>
</evidence>
<dbReference type="InterPro" id="IPR050599">
    <property type="entry name" value="VDCC_alpha-1_subunit"/>
</dbReference>
<evidence type="ECO:0000256" key="14">
    <source>
        <dbReference type="ARBA" id="ARBA00023303"/>
    </source>
</evidence>
<keyword evidence="10 18" id="KW-1133">Transmembrane helix</keyword>
<keyword evidence="4" id="KW-0597">Phosphoprotein</keyword>
<evidence type="ECO:0000256" key="11">
    <source>
        <dbReference type="ARBA" id="ARBA00023065"/>
    </source>
</evidence>
<organism evidence="20 21">
    <name type="scientific">Cyberlindnera jadinii (strain ATCC 18201 / CBS 1600 / BCRC 20928 / JCM 3617 / NBRC 0987 / NRRL Y-1542)</name>
    <name type="common">Torula yeast</name>
    <name type="synonym">Candida utilis</name>
    <dbReference type="NCBI Taxonomy" id="983966"/>
    <lineage>
        <taxon>Eukaryota</taxon>
        <taxon>Fungi</taxon>
        <taxon>Dikarya</taxon>
        <taxon>Ascomycota</taxon>
        <taxon>Saccharomycotina</taxon>
        <taxon>Saccharomycetes</taxon>
        <taxon>Phaffomycetales</taxon>
        <taxon>Phaffomycetaceae</taxon>
        <taxon>Cyberlindnera</taxon>
    </lineage>
</organism>
<dbReference type="GO" id="GO:0005891">
    <property type="term" value="C:voltage-gated calcium channel complex"/>
    <property type="evidence" value="ECO:0007669"/>
    <property type="project" value="TreeGrafter"/>
</dbReference>
<evidence type="ECO:0000256" key="9">
    <source>
        <dbReference type="ARBA" id="ARBA00022882"/>
    </source>
</evidence>
<keyword evidence="9" id="KW-0851">Voltage-gated channel</keyword>
<proteinExistence type="inferred from homology"/>
<feature type="transmembrane region" description="Helical" evidence="18">
    <location>
        <begin position="626"/>
        <end position="654"/>
    </location>
</feature>
<dbReference type="SUPFAM" id="SSF81324">
    <property type="entry name" value="Voltage-gated potassium channels"/>
    <property type="match status" value="3"/>
</dbReference>
<keyword evidence="3" id="KW-1003">Cell membrane</keyword>
<dbReference type="GO" id="GO:0098703">
    <property type="term" value="P:calcium ion import across plasma membrane"/>
    <property type="evidence" value="ECO:0007669"/>
    <property type="project" value="TreeGrafter"/>
</dbReference>
<feature type="transmembrane region" description="Helical" evidence="18">
    <location>
        <begin position="1625"/>
        <end position="1650"/>
    </location>
</feature>
<sequence length="1993" mass="228044">MDRPGTRRPSDSELRYIPQFQISDGSALEDDANDEDRLPVVANDFLTPGDNRQSYLSVRSPGSYTRSGARSRSYSHSQSHSRDTSRSNSPTRRSLSIFRSQSPLSLLPSISRNSDVSDDRLENMSFMDDLVGADDISELKADIKSALGDGEDNSGAWLAPAQSRSKNNSKASLLSHDSGIELDVIKSRDGEYQDNEPDSLADASHAHQQQRGLQNTKTLTVGDLFKQIYDKFVNNDGGRFGYKRGLPKLDEEQNIGDSFESRPQLPIRLYGNSLKLFSPQSKLRHRLAKILLNPWADRVCGLILLLQVALLAYRQWNPETPVGVVTFGVKWSDWFILAINVLFTVEIVIKCIAWGMWDDSQAYKAFSLQYLGIREILRLHRVKEFFLPKGTDYTLSAKREDYTRPLMFSTGQEGNLPVPRAYLRGSWNRVDFVSTICFWLNFFLSVDQFNSRHHISLFRALECLRVLRITTLTERIGLLMKSIKLGLPQIIDVLIFFAYFWTLFSIIGVQSFKSSLRRYCVWTNPDDPSDTYQTEQYCGGSYYRKADGTLGRRPYVLLSGERGPRAKGFLCPVNSECIELENANQNTFSYDNILNSFQMTFVIMSANTFTDIMYDLMYSESLAASIYFVCGTCILFLWMVNLLIAVINSSFSIARETDEKFKKKGTRNGDVDLEFDFVLGWPSRIYTKVRKLFDLLTVLGLIFSSSSTDGDDLLFRVQCSLSFIFVLEIIWRFFCYYPEGSRFFKVKRNIFDLLLTLVTLIMAIPNVAQNMGRVYAWLTVFQIARFYRCVLLLPFVRRLWVQVWGSVNLILDLSLFYFLLTFACSIIFARYFEGYATFDDDILFPLSTLPNVFLALYVITSTENWTEILYEMQTVAPNKASIFFLTALTIIWFILSNTIVFNLFIGIIGDSLKASEPTKRREQVKKFVFVDFPRRLKAMTKTSVLQDLRLRVFHGRQDRDMNLEVEKLLLNGAAVQQFLQDELNENEKLTEDDVKFYHESDSKFMRIPFFTDLKIKIAGTDYTTLHTNYQTETQKADEEKLKFLRDNPNFNRTLYLFTPRQPLRKICQYICKPSVGVRYFGVEPNRYANTVFSIVVVAGTVSVVVSACITTPLYRNITLQGVWNWPFEVELAFSILFMLEFLIKVVADGLIFTPNAYFLNSWNWIDFIVLVSLWIDVVANLYGDQVLGRAVSGIKALRALRFLSISETSRDIFHKVIIAGFGKIISASLLSITLIVPFAAWGVNLFKDRLSSCNDGSGLDGCIAEYSTEVLNWNILMPKVYSAPILEMDDFGSSLLTLFEIISLEGWVDLLENMVNSTGVGTPMRLFASPENAIFVVIFIFIGIVFTLTLFISVIITNYARLSGSAFLTLQQTSWNEVRKLLSQAQPRKRPVRANLGPFRQFCFQFAVEKSQAIIALLQFFTWIHILAILLEMYPSPDALDDFRYSIYITSSTILLLFTLMKLVALGPKTFFKVRWNAYEFIVYMGAFITSFISFFVSRNTIFANINKLFLVGIFTMLIHSSNRLSHLLKIASASLPSLLSLVLTWGVLFLVFAIALNQFFGLTKVGPNTSSNLNLRTVPKALILLFRNSFGEAWNYTMRDFAIESPFCTNSGVFNTTDCGDRQYAYIIFILWNIISMYIFVNMFISLIFENFSYIYKDKSGTRMLTREEIRHFKTVWSEFDPMGTGYIPLSDLSAFLGELQGYFSFKVYEGRWTIPELKKAFIVRRTFSTNLYDVDVDIDGLNRRLRQLDVDNARSRIKSHQKFLEEVRFNMERYDEPGVSFHRVILMIPLYSRFDENNCLQLTEFLDRLVVSRKILERSKLKRRLEVLQMVLPRLSYLRLKGGLKAGAAASAGRPTLVLSRFKDLRDDSSLFESPFSPQVPRAPRMATPRNSFDKSVDNSYWSPPSRAARGSRSEDDLMDELSGIAGDLKNSLWRNELKDVGDDLNAALNRRSRLLGHNAEDASDEGVTVERFSFDESKNGVGSNADRKIT</sequence>
<evidence type="ECO:0000256" key="10">
    <source>
        <dbReference type="ARBA" id="ARBA00022989"/>
    </source>
</evidence>
<feature type="transmembrane region" description="Helical" evidence="18">
    <location>
        <begin position="490"/>
        <end position="509"/>
    </location>
</feature>
<dbReference type="Pfam" id="PF00520">
    <property type="entry name" value="Ion_trans"/>
    <property type="match status" value="4"/>
</dbReference>
<feature type="compositionally biased region" description="Low complexity" evidence="17">
    <location>
        <begin position="66"/>
        <end position="78"/>
    </location>
</feature>
<keyword evidence="8" id="KW-0106">Calcium</keyword>